<feature type="compositionally biased region" description="Polar residues" evidence="1">
    <location>
        <begin position="49"/>
        <end position="68"/>
    </location>
</feature>
<feature type="compositionally biased region" description="Basic and acidic residues" evidence="1">
    <location>
        <begin position="69"/>
        <end position="78"/>
    </location>
</feature>
<dbReference type="AlphaFoldDB" id="A0A511KKT6"/>
<sequence length="301" mass="33051">MAIEGFKLEIDKTGRAVISTPKSQGSTSVDTRPTTLTSPSKLASLPATRATTPMQQHTASSQRLSQHGSDVDARREAGGDEQEQDDEGRTLLKQFTFASPSPKRKREASSSKRKKKVVRLEKAEVGRDDAEEGTKSYSRTRRLQTNPFSPHRVQSTYELPVPPHLIFATPAAPPPPHRLPSISTTLRPSLELGERDDFAEPSPNVTHVAPAALLAPPSPSPTLAADLLQLLERQGELPEGLMDLLEAHPAPSSFVYIFSLGNHGRPSRILRCHAPTAVRWRSHRMLSFSVRAVVDAFKQSR</sequence>
<dbReference type="OrthoDB" id="2523823at2759"/>
<proteinExistence type="predicted"/>
<feature type="compositionally biased region" description="Basic residues" evidence="1">
    <location>
        <begin position="102"/>
        <end position="117"/>
    </location>
</feature>
<gene>
    <name evidence="2" type="ORF">Rt10032_c11g4503</name>
</gene>
<evidence type="ECO:0000256" key="1">
    <source>
        <dbReference type="SAM" id="MobiDB-lite"/>
    </source>
</evidence>
<feature type="compositionally biased region" description="Basic and acidic residues" evidence="1">
    <location>
        <begin position="118"/>
        <end position="134"/>
    </location>
</feature>
<feature type="region of interest" description="Disordered" evidence="1">
    <location>
        <begin position="1"/>
        <end position="137"/>
    </location>
</feature>
<accession>A0A511KKT6</accession>
<feature type="compositionally biased region" description="Polar residues" evidence="1">
    <location>
        <begin position="20"/>
        <end position="41"/>
    </location>
</feature>
<evidence type="ECO:0000313" key="2">
    <source>
        <dbReference type="EMBL" id="GEM10486.1"/>
    </source>
</evidence>
<dbReference type="EMBL" id="BJWK01000011">
    <property type="protein sequence ID" value="GEM10486.1"/>
    <property type="molecule type" value="Genomic_DNA"/>
</dbReference>
<organism evidence="2 3">
    <name type="scientific">Rhodotorula toruloides</name>
    <name type="common">Yeast</name>
    <name type="synonym">Rhodosporidium toruloides</name>
    <dbReference type="NCBI Taxonomy" id="5286"/>
    <lineage>
        <taxon>Eukaryota</taxon>
        <taxon>Fungi</taxon>
        <taxon>Dikarya</taxon>
        <taxon>Basidiomycota</taxon>
        <taxon>Pucciniomycotina</taxon>
        <taxon>Microbotryomycetes</taxon>
        <taxon>Sporidiobolales</taxon>
        <taxon>Sporidiobolaceae</taxon>
        <taxon>Rhodotorula</taxon>
    </lineage>
</organism>
<comment type="caution">
    <text evidence="2">The sequence shown here is derived from an EMBL/GenBank/DDBJ whole genome shotgun (WGS) entry which is preliminary data.</text>
</comment>
<evidence type="ECO:0000313" key="3">
    <source>
        <dbReference type="Proteomes" id="UP000321518"/>
    </source>
</evidence>
<reference evidence="2 3" key="1">
    <citation type="submission" date="2019-07" db="EMBL/GenBank/DDBJ databases">
        <title>Rhodotorula toruloides NBRC10032 genome sequencing.</title>
        <authorList>
            <person name="Shida Y."/>
            <person name="Takaku H."/>
            <person name="Ogasawara W."/>
            <person name="Mori K."/>
        </authorList>
    </citation>
    <scope>NUCLEOTIDE SEQUENCE [LARGE SCALE GENOMIC DNA]</scope>
    <source>
        <strain evidence="2 3">NBRC10032</strain>
    </source>
</reference>
<name>A0A511KKT6_RHOTO</name>
<protein>
    <submittedName>
        <fullName evidence="2">Sperm nuclear basic protein PL-I isoform PLIb</fullName>
    </submittedName>
</protein>
<dbReference type="Proteomes" id="UP000321518">
    <property type="component" value="Unassembled WGS sequence"/>
</dbReference>
<feature type="compositionally biased region" description="Basic and acidic residues" evidence="1">
    <location>
        <begin position="1"/>
        <end position="14"/>
    </location>
</feature>